<dbReference type="PANTHER" id="PTHR12419">
    <property type="entry name" value="OTU DOMAIN CONTAINING PROTEIN"/>
    <property type="match status" value="1"/>
</dbReference>
<feature type="domain" description="OTU" evidence="2">
    <location>
        <begin position="175"/>
        <end position="274"/>
    </location>
</feature>
<dbReference type="InterPro" id="IPR050704">
    <property type="entry name" value="Peptidase_C85-like"/>
</dbReference>
<evidence type="ECO:0000256" key="1">
    <source>
        <dbReference type="ARBA" id="ARBA00010407"/>
    </source>
</evidence>
<dbReference type="Proteomes" id="UP000886520">
    <property type="component" value="Chromosome 14"/>
</dbReference>
<comment type="caution">
    <text evidence="3">The sequence shown here is derived from an EMBL/GenBank/DDBJ whole genome shotgun (WGS) entry which is preliminary data.</text>
</comment>
<evidence type="ECO:0000259" key="2">
    <source>
        <dbReference type="PROSITE" id="PS50802"/>
    </source>
</evidence>
<sequence>MVTDDPLLVRWGLHDLLEGYSGYSSAGVGRTSVQTNDHARTEFVQPGESYTVRGYSSVENDELIAHALQEELAAEGSEKAQDWCEWAGPFADTWSAQNDYDSTSACEYDSGQESEDDGVPEFSEDFATYDGEVGRRLTHMDSVPHVPRINGEIPTIDDASAAHQRLFDRLKQYGLSELKVDGDGNCQLTSHPEFYEGYVPMKYSDYVKKMARSGEWGDHVTLQAAADFYGVRICLLTSFKDTSFVQILPRQSKSKRVIHLSFWAEVHYNSVYPAGDIPRYSGHKKKGKHWRQYFKDKLKI</sequence>
<dbReference type="GO" id="GO:0004843">
    <property type="term" value="F:cysteine-type deubiquitinase activity"/>
    <property type="evidence" value="ECO:0007669"/>
    <property type="project" value="TreeGrafter"/>
</dbReference>
<comment type="similarity">
    <text evidence="1">Belongs to the peptidase C85 family.</text>
</comment>
<reference evidence="3" key="1">
    <citation type="submission" date="2021-01" db="EMBL/GenBank/DDBJ databases">
        <title>Adiantum capillus-veneris genome.</title>
        <authorList>
            <person name="Fang Y."/>
            <person name="Liao Q."/>
        </authorList>
    </citation>
    <scope>NUCLEOTIDE SEQUENCE</scope>
    <source>
        <strain evidence="3">H3</strain>
        <tissue evidence="3">Leaf</tissue>
    </source>
</reference>
<dbReference type="AlphaFoldDB" id="A0A9D4ZCG8"/>
<accession>A0A9D4ZCG8</accession>
<dbReference type="PANTHER" id="PTHR12419:SF111">
    <property type="entry name" value="OVARIAN TUMOR DOMAIN-CONTAINING DEUBIQUITINATING ENZYME 9"/>
    <property type="match status" value="1"/>
</dbReference>
<dbReference type="Gene3D" id="3.90.70.80">
    <property type="match status" value="1"/>
</dbReference>
<dbReference type="OrthoDB" id="415023at2759"/>
<organism evidence="3 4">
    <name type="scientific">Adiantum capillus-veneris</name>
    <name type="common">Maidenhair fern</name>
    <dbReference type="NCBI Taxonomy" id="13818"/>
    <lineage>
        <taxon>Eukaryota</taxon>
        <taxon>Viridiplantae</taxon>
        <taxon>Streptophyta</taxon>
        <taxon>Embryophyta</taxon>
        <taxon>Tracheophyta</taxon>
        <taxon>Polypodiopsida</taxon>
        <taxon>Polypodiidae</taxon>
        <taxon>Polypodiales</taxon>
        <taxon>Pteridineae</taxon>
        <taxon>Pteridaceae</taxon>
        <taxon>Vittarioideae</taxon>
        <taxon>Adiantum</taxon>
    </lineage>
</organism>
<protein>
    <recommendedName>
        <fullName evidence="2">OTU domain-containing protein</fullName>
    </recommendedName>
</protein>
<proteinExistence type="inferred from homology"/>
<dbReference type="EMBL" id="JABFUD020000014">
    <property type="protein sequence ID" value="KAI5070418.1"/>
    <property type="molecule type" value="Genomic_DNA"/>
</dbReference>
<dbReference type="InterPro" id="IPR003323">
    <property type="entry name" value="OTU_dom"/>
</dbReference>
<dbReference type="CDD" id="cd22751">
    <property type="entry name" value="OTU_plant_OTU9-like"/>
    <property type="match status" value="1"/>
</dbReference>
<name>A0A9D4ZCG8_ADICA</name>
<gene>
    <name evidence="3" type="ORF">GOP47_0014761</name>
</gene>
<dbReference type="SUPFAM" id="SSF54001">
    <property type="entry name" value="Cysteine proteinases"/>
    <property type="match status" value="1"/>
</dbReference>
<keyword evidence="4" id="KW-1185">Reference proteome</keyword>
<dbReference type="InterPro" id="IPR038765">
    <property type="entry name" value="Papain-like_cys_pep_sf"/>
</dbReference>
<evidence type="ECO:0000313" key="3">
    <source>
        <dbReference type="EMBL" id="KAI5070418.1"/>
    </source>
</evidence>
<dbReference type="GO" id="GO:0016579">
    <property type="term" value="P:protein deubiquitination"/>
    <property type="evidence" value="ECO:0007669"/>
    <property type="project" value="TreeGrafter"/>
</dbReference>
<evidence type="ECO:0000313" key="4">
    <source>
        <dbReference type="Proteomes" id="UP000886520"/>
    </source>
</evidence>
<dbReference type="PROSITE" id="PS50802">
    <property type="entry name" value="OTU"/>
    <property type="match status" value="1"/>
</dbReference>